<dbReference type="Proteomes" id="UP001151699">
    <property type="component" value="Chromosome A"/>
</dbReference>
<evidence type="ECO:0000313" key="2">
    <source>
        <dbReference type="EMBL" id="KAJ6648674.1"/>
    </source>
</evidence>
<dbReference type="AlphaFoldDB" id="A0A9Q0NE78"/>
<name>A0A9Q0NE78_9DIPT</name>
<proteinExistence type="predicted"/>
<keyword evidence="1" id="KW-0732">Signal</keyword>
<dbReference type="EMBL" id="WJQU01000001">
    <property type="protein sequence ID" value="KAJ6648674.1"/>
    <property type="molecule type" value="Genomic_DNA"/>
</dbReference>
<keyword evidence="3" id="KW-1185">Reference proteome</keyword>
<feature type="signal peptide" evidence="1">
    <location>
        <begin position="1"/>
        <end position="25"/>
    </location>
</feature>
<protein>
    <submittedName>
        <fullName evidence="2">Uncharacterized protein</fullName>
    </submittedName>
</protein>
<organism evidence="2 3">
    <name type="scientific">Pseudolycoriella hygida</name>
    <dbReference type="NCBI Taxonomy" id="35572"/>
    <lineage>
        <taxon>Eukaryota</taxon>
        <taxon>Metazoa</taxon>
        <taxon>Ecdysozoa</taxon>
        <taxon>Arthropoda</taxon>
        <taxon>Hexapoda</taxon>
        <taxon>Insecta</taxon>
        <taxon>Pterygota</taxon>
        <taxon>Neoptera</taxon>
        <taxon>Endopterygota</taxon>
        <taxon>Diptera</taxon>
        <taxon>Nematocera</taxon>
        <taxon>Sciaroidea</taxon>
        <taxon>Sciaridae</taxon>
        <taxon>Pseudolycoriella</taxon>
    </lineage>
</organism>
<evidence type="ECO:0000256" key="1">
    <source>
        <dbReference type="SAM" id="SignalP"/>
    </source>
</evidence>
<comment type="caution">
    <text evidence="2">The sequence shown here is derived from an EMBL/GenBank/DDBJ whole genome shotgun (WGS) entry which is preliminary data.</text>
</comment>
<accession>A0A9Q0NE78</accession>
<sequence>MKIISTMKLYFVIATFFICAVVVSTSDSAGPNEESSLLCYNSTYLRSFCPPCPPPCPGLGNCGCTFSDGTVITPKKLKYVPRPPFCERCITAMCLIRVICDETKPCTAQQIQNLINK</sequence>
<reference evidence="2" key="1">
    <citation type="submission" date="2022-07" db="EMBL/GenBank/DDBJ databases">
        <authorList>
            <person name="Trinca V."/>
            <person name="Uliana J.V.C."/>
            <person name="Torres T.T."/>
            <person name="Ward R.J."/>
            <person name="Monesi N."/>
        </authorList>
    </citation>
    <scope>NUCLEOTIDE SEQUENCE</scope>
    <source>
        <strain evidence="2">HSMRA1968</strain>
        <tissue evidence="2">Whole embryos</tissue>
    </source>
</reference>
<feature type="chain" id="PRO_5040205832" evidence="1">
    <location>
        <begin position="26"/>
        <end position="117"/>
    </location>
</feature>
<gene>
    <name evidence="2" type="ORF">Bhyg_03905</name>
</gene>
<evidence type="ECO:0000313" key="3">
    <source>
        <dbReference type="Proteomes" id="UP001151699"/>
    </source>
</evidence>